<feature type="transmembrane region" description="Helical" evidence="1">
    <location>
        <begin position="21"/>
        <end position="42"/>
    </location>
</feature>
<evidence type="ECO:0000313" key="2">
    <source>
        <dbReference type="EMBL" id="PMB97148.1"/>
    </source>
</evidence>
<evidence type="ECO:0000256" key="1">
    <source>
        <dbReference type="SAM" id="Phobius"/>
    </source>
</evidence>
<sequence length="181" mass="20453">MKLLRTLAGLSLLRSGTLLTAFAVFLGLGLLTVLAVVAMLVTRHTVDMTTPTGWPLPVLAVVAVYWLAGPEVGGAALWHLRLLGRRLQLWHWTSEHRQGWPRTPYPETPRPGEVWEAAPDRMKTDRRPWREILADLSPNRARDLAELQREERLNGRLGGLWRMVYRTKTGQGTKNKKGFSS</sequence>
<dbReference type="EMBL" id="PNFZ01000009">
    <property type="protein sequence ID" value="PMB97148.1"/>
    <property type="molecule type" value="Genomic_DNA"/>
</dbReference>
<accession>A0A2N6PEQ7</accession>
<keyword evidence="1" id="KW-0812">Transmembrane</keyword>
<keyword evidence="1" id="KW-1133">Transmembrane helix</keyword>
<feature type="transmembrane region" description="Helical" evidence="1">
    <location>
        <begin position="54"/>
        <end position="78"/>
    </location>
</feature>
<proteinExistence type="predicted"/>
<keyword evidence="3" id="KW-1185">Reference proteome</keyword>
<keyword evidence="1" id="KW-0472">Membrane</keyword>
<gene>
    <name evidence="2" type="ORF">CJ198_12620</name>
</gene>
<evidence type="ECO:0000313" key="3">
    <source>
        <dbReference type="Proteomes" id="UP000235703"/>
    </source>
</evidence>
<name>A0A2N6PEQ7_9MICO</name>
<organism evidence="2 3">
    <name type="scientific">Brevibacterium luteolum</name>
    <dbReference type="NCBI Taxonomy" id="199591"/>
    <lineage>
        <taxon>Bacteria</taxon>
        <taxon>Bacillati</taxon>
        <taxon>Actinomycetota</taxon>
        <taxon>Actinomycetes</taxon>
        <taxon>Micrococcales</taxon>
        <taxon>Brevibacteriaceae</taxon>
        <taxon>Brevibacterium</taxon>
    </lineage>
</organism>
<comment type="caution">
    <text evidence="2">The sequence shown here is derived from an EMBL/GenBank/DDBJ whole genome shotgun (WGS) entry which is preliminary data.</text>
</comment>
<protein>
    <submittedName>
        <fullName evidence="2">Uncharacterized protein</fullName>
    </submittedName>
</protein>
<dbReference type="AlphaFoldDB" id="A0A2N6PEQ7"/>
<dbReference type="RefSeq" id="WP_102162963.1">
    <property type="nucleotide sequence ID" value="NZ_PNFZ01000009.1"/>
</dbReference>
<reference evidence="2 3" key="1">
    <citation type="submission" date="2017-09" db="EMBL/GenBank/DDBJ databases">
        <title>Bacterial strain isolated from the female urinary microbiota.</title>
        <authorList>
            <person name="Thomas-White K."/>
            <person name="Kumar N."/>
            <person name="Forster S."/>
            <person name="Putonti C."/>
            <person name="Lawley T."/>
            <person name="Wolfe A.J."/>
        </authorList>
    </citation>
    <scope>NUCLEOTIDE SEQUENCE [LARGE SCALE GENOMIC DNA]</scope>
    <source>
        <strain evidence="2 3">UMB0680</strain>
    </source>
</reference>
<dbReference type="Proteomes" id="UP000235703">
    <property type="component" value="Unassembled WGS sequence"/>
</dbReference>